<dbReference type="PANTHER" id="PTHR38444">
    <property type="entry name" value="ENTEROBACTIN BIOSYNTHESIS PROTEIN YBDZ"/>
    <property type="match status" value="1"/>
</dbReference>
<dbReference type="Pfam" id="PF03621">
    <property type="entry name" value="MbtH"/>
    <property type="match status" value="1"/>
</dbReference>
<accession>A0ABP7H690</accession>
<name>A0ABP7H690_9ACTN</name>
<dbReference type="PANTHER" id="PTHR38444:SF1">
    <property type="entry name" value="ENTEROBACTIN BIOSYNTHESIS PROTEIN YBDZ"/>
    <property type="match status" value="1"/>
</dbReference>
<dbReference type="SMART" id="SM00923">
    <property type="entry name" value="MbtH"/>
    <property type="match status" value="1"/>
</dbReference>
<feature type="domain" description="MbtH-like" evidence="1">
    <location>
        <begin position="4"/>
        <end position="54"/>
    </location>
</feature>
<evidence type="ECO:0000313" key="3">
    <source>
        <dbReference type="Proteomes" id="UP001501009"/>
    </source>
</evidence>
<evidence type="ECO:0000313" key="2">
    <source>
        <dbReference type="EMBL" id="GAA3783592.1"/>
    </source>
</evidence>
<reference evidence="3" key="1">
    <citation type="journal article" date="2019" name="Int. J. Syst. Evol. Microbiol.">
        <title>The Global Catalogue of Microorganisms (GCM) 10K type strain sequencing project: providing services to taxonomists for standard genome sequencing and annotation.</title>
        <authorList>
            <consortium name="The Broad Institute Genomics Platform"/>
            <consortium name="The Broad Institute Genome Sequencing Center for Infectious Disease"/>
            <person name="Wu L."/>
            <person name="Ma J."/>
        </authorList>
    </citation>
    <scope>NUCLEOTIDE SEQUENCE [LARGE SCALE GENOMIC DNA]</scope>
    <source>
        <strain evidence="3">JCM 17138</strain>
    </source>
</reference>
<keyword evidence="3" id="KW-1185">Reference proteome</keyword>
<dbReference type="InterPro" id="IPR037407">
    <property type="entry name" value="MLP_fam"/>
</dbReference>
<organism evidence="2 3">
    <name type="scientific">Streptomyces coacervatus</name>
    <dbReference type="NCBI Taxonomy" id="647381"/>
    <lineage>
        <taxon>Bacteria</taxon>
        <taxon>Bacillati</taxon>
        <taxon>Actinomycetota</taxon>
        <taxon>Actinomycetes</taxon>
        <taxon>Kitasatosporales</taxon>
        <taxon>Streptomycetaceae</taxon>
        <taxon>Streptomyces</taxon>
    </lineage>
</organism>
<evidence type="ECO:0000259" key="1">
    <source>
        <dbReference type="SMART" id="SM00923"/>
    </source>
</evidence>
<dbReference type="EMBL" id="BAABDE010000007">
    <property type="protein sequence ID" value="GAA3783592.1"/>
    <property type="molecule type" value="Genomic_DNA"/>
</dbReference>
<gene>
    <name evidence="2" type="ORF">GCM10022403_017800</name>
</gene>
<proteinExistence type="predicted"/>
<dbReference type="Gene3D" id="3.90.820.10">
    <property type="entry name" value="Structural Genomics, Unknown Function 30-nov-00 1gh9 Mol_id"/>
    <property type="match status" value="1"/>
</dbReference>
<protein>
    <submittedName>
        <fullName evidence="2">MbtH family protein</fullName>
    </submittedName>
</protein>
<comment type="caution">
    <text evidence="2">The sequence shown here is derived from an EMBL/GenBank/DDBJ whole genome shotgun (WGS) entry which is preliminary data.</text>
</comment>
<dbReference type="InterPro" id="IPR038020">
    <property type="entry name" value="MbtH-like_sf"/>
</dbReference>
<dbReference type="SUPFAM" id="SSF160582">
    <property type="entry name" value="MbtH-like"/>
    <property type="match status" value="1"/>
</dbReference>
<dbReference type="RefSeq" id="WP_275779430.1">
    <property type="nucleotide sequence ID" value="NZ_BAABDE010000007.1"/>
</dbReference>
<dbReference type="Proteomes" id="UP001501009">
    <property type="component" value="Unassembled WGS sequence"/>
</dbReference>
<dbReference type="InterPro" id="IPR005153">
    <property type="entry name" value="MbtH-like_dom"/>
</dbReference>
<sequence>MSTNPFEDESAGYVVLMNDEDQHSIWPDKLDLPTGWRRAFGVGSRAECLAYIKANWTDIRPASIRTTS</sequence>